<name>A0A068NRD0_FIMGI</name>
<dbReference type="PROSITE" id="PS50022">
    <property type="entry name" value="FA58C_3"/>
    <property type="match status" value="1"/>
</dbReference>
<gene>
    <name evidence="2" type="ORF">OP10G_2569</name>
</gene>
<organism evidence="2 3">
    <name type="scientific">Fimbriimonas ginsengisoli Gsoil 348</name>
    <dbReference type="NCBI Taxonomy" id="661478"/>
    <lineage>
        <taxon>Bacteria</taxon>
        <taxon>Bacillati</taxon>
        <taxon>Armatimonadota</taxon>
        <taxon>Fimbriimonadia</taxon>
        <taxon>Fimbriimonadales</taxon>
        <taxon>Fimbriimonadaceae</taxon>
        <taxon>Fimbriimonas</taxon>
    </lineage>
</organism>
<dbReference type="InterPro" id="IPR000421">
    <property type="entry name" value="FA58C"/>
</dbReference>
<dbReference type="SUPFAM" id="SSF49785">
    <property type="entry name" value="Galactose-binding domain-like"/>
    <property type="match status" value="1"/>
</dbReference>
<dbReference type="EMBL" id="CP007139">
    <property type="protein sequence ID" value="AIE85937.1"/>
    <property type="molecule type" value="Genomic_DNA"/>
</dbReference>
<dbReference type="AlphaFoldDB" id="A0A068NRD0"/>
<dbReference type="Pfam" id="PF00754">
    <property type="entry name" value="F5_F8_type_C"/>
    <property type="match status" value="1"/>
</dbReference>
<dbReference type="InterPro" id="IPR008979">
    <property type="entry name" value="Galactose-bd-like_sf"/>
</dbReference>
<proteinExistence type="predicted"/>
<dbReference type="KEGG" id="fgi:OP10G_2569"/>
<dbReference type="Proteomes" id="UP000027982">
    <property type="component" value="Chromosome"/>
</dbReference>
<feature type="domain" description="F5/8 type C" evidence="1">
    <location>
        <begin position="1"/>
        <end position="148"/>
    </location>
</feature>
<dbReference type="HOGENOM" id="CLU_1737823_0_0_0"/>
<dbReference type="Gene3D" id="2.60.120.260">
    <property type="entry name" value="Galactose-binding domain-like"/>
    <property type="match status" value="1"/>
</dbReference>
<dbReference type="STRING" id="661478.OP10G_2569"/>
<sequence length="150" mass="17262">MIIDRRIEKKNWRLVSADSQQIDEGPAANAIDGRLETYWHTQYDPTTPKYPHEIVVDMGQSTWVEGFRYVPRQDGGVNGRVKGFAFYLSEDGKKWGDPVLKGEFPNTTKPTRLRFDHSQSARYFRFVALSEVNKGPWASAAEIDILRSRK</sequence>
<evidence type="ECO:0000313" key="2">
    <source>
        <dbReference type="EMBL" id="AIE85937.1"/>
    </source>
</evidence>
<protein>
    <submittedName>
        <fullName evidence="2">Beta-galactosidase</fullName>
    </submittedName>
</protein>
<reference evidence="2 3" key="1">
    <citation type="journal article" date="2014" name="PLoS ONE">
        <title>The first complete genome sequence of the class fimbriimonadia in the phylum armatimonadetes.</title>
        <authorList>
            <person name="Hu Z.Y."/>
            <person name="Wang Y.Z."/>
            <person name="Im W.T."/>
            <person name="Wang S.Y."/>
            <person name="Zhao G.P."/>
            <person name="Zheng H.J."/>
            <person name="Quan Z.X."/>
        </authorList>
    </citation>
    <scope>NUCLEOTIDE SEQUENCE [LARGE SCALE GENOMIC DNA]</scope>
    <source>
        <strain evidence="2">Gsoil 348</strain>
    </source>
</reference>
<keyword evidence="3" id="KW-1185">Reference proteome</keyword>
<dbReference type="eggNOG" id="COG3250">
    <property type="taxonomic scope" value="Bacteria"/>
</dbReference>
<evidence type="ECO:0000313" key="3">
    <source>
        <dbReference type="Proteomes" id="UP000027982"/>
    </source>
</evidence>
<accession>A0A068NRD0</accession>
<evidence type="ECO:0000259" key="1">
    <source>
        <dbReference type="PROSITE" id="PS50022"/>
    </source>
</evidence>